<dbReference type="InterPro" id="IPR009003">
    <property type="entry name" value="Peptidase_S1_PA"/>
</dbReference>
<evidence type="ECO:0000259" key="6">
    <source>
        <dbReference type="PROSITE" id="PS50240"/>
    </source>
</evidence>
<sequence length="99" mass="10931">SSDLLQEAQVHLIDTKLCNSSRWYAGKIHSNNLCAGYPQGTIDTCQGDSGGPLMCKDNIADYYWVVGVTSWGKGCARARQPGVYTSTQHFYDWILVQLG</sequence>
<comment type="catalytic activity">
    <reaction evidence="1">
        <text>Preferential cleavage: Arg-|-Xaa, Lys-|-Xaa.</text>
        <dbReference type="EC" id="3.4.21.10"/>
    </reaction>
</comment>
<evidence type="ECO:0000256" key="2">
    <source>
        <dbReference type="ARBA" id="ARBA00012050"/>
    </source>
</evidence>
<protein>
    <recommendedName>
        <fullName evidence="3">Acrosin</fullName>
        <ecNumber evidence="2">3.4.21.10</ecNumber>
    </recommendedName>
</protein>
<evidence type="ECO:0000256" key="1">
    <source>
        <dbReference type="ARBA" id="ARBA00001656"/>
    </source>
</evidence>
<dbReference type="EC" id="3.4.21.10" evidence="2"/>
<dbReference type="OrthoDB" id="546450at2759"/>
<dbReference type="PANTHER" id="PTHR24252">
    <property type="entry name" value="ACROSIN-RELATED"/>
    <property type="match status" value="1"/>
</dbReference>
<organism evidence="7 8">
    <name type="scientific">Formicarius rufipectus</name>
    <dbReference type="NCBI Taxonomy" id="1118560"/>
    <lineage>
        <taxon>Eukaryota</taxon>
        <taxon>Metazoa</taxon>
        <taxon>Chordata</taxon>
        <taxon>Craniata</taxon>
        <taxon>Vertebrata</taxon>
        <taxon>Euteleostomi</taxon>
        <taxon>Archelosauria</taxon>
        <taxon>Archosauria</taxon>
        <taxon>Dinosauria</taxon>
        <taxon>Saurischia</taxon>
        <taxon>Theropoda</taxon>
        <taxon>Coelurosauria</taxon>
        <taxon>Aves</taxon>
        <taxon>Neognathae</taxon>
        <taxon>Neoaves</taxon>
        <taxon>Telluraves</taxon>
        <taxon>Australaves</taxon>
        <taxon>Passeriformes</taxon>
        <taxon>Formicariidae</taxon>
        <taxon>Formicarius</taxon>
    </lineage>
</organism>
<keyword evidence="8" id="KW-1185">Reference proteome</keyword>
<evidence type="ECO:0000256" key="4">
    <source>
        <dbReference type="ARBA" id="ARBA00023157"/>
    </source>
</evidence>
<dbReference type="PANTHER" id="PTHR24252:SF8">
    <property type="entry name" value="ACROSIN"/>
    <property type="match status" value="1"/>
</dbReference>
<dbReference type="GO" id="GO:0004252">
    <property type="term" value="F:serine-type endopeptidase activity"/>
    <property type="evidence" value="ECO:0007669"/>
    <property type="project" value="InterPro"/>
</dbReference>
<proteinExistence type="inferred from homology"/>
<reference evidence="7 8" key="1">
    <citation type="submission" date="2019-09" db="EMBL/GenBank/DDBJ databases">
        <title>Bird 10,000 Genomes (B10K) Project - Family phase.</title>
        <authorList>
            <person name="Zhang G."/>
        </authorList>
    </citation>
    <scope>NUCLEOTIDE SEQUENCE [LARGE SCALE GENOMIC DNA]</scope>
    <source>
        <strain evidence="7">B10K-DU-001-43</strain>
        <tissue evidence="7">Muscle</tissue>
    </source>
</reference>
<dbReference type="InterPro" id="IPR001254">
    <property type="entry name" value="Trypsin_dom"/>
</dbReference>
<evidence type="ECO:0000313" key="8">
    <source>
        <dbReference type="Proteomes" id="UP000520463"/>
    </source>
</evidence>
<dbReference type="PROSITE" id="PS50240">
    <property type="entry name" value="TRYPSIN_DOM"/>
    <property type="match status" value="1"/>
</dbReference>
<dbReference type="Proteomes" id="UP000520463">
    <property type="component" value="Unassembled WGS sequence"/>
</dbReference>
<name>A0A7L0NSC9_9PASS</name>
<dbReference type="Pfam" id="PF00089">
    <property type="entry name" value="Trypsin"/>
    <property type="match status" value="1"/>
</dbReference>
<dbReference type="EMBL" id="VXAU01005257">
    <property type="protein sequence ID" value="NXK96503.1"/>
    <property type="molecule type" value="Genomic_DNA"/>
</dbReference>
<feature type="non-terminal residue" evidence="7">
    <location>
        <position position="99"/>
    </location>
</feature>
<gene>
    <name evidence="7" type="primary">Acr_5</name>
    <name evidence="7" type="ORF">FORRUF_R07850</name>
</gene>
<dbReference type="CDD" id="cd00190">
    <property type="entry name" value="Tryp_SPc"/>
    <property type="match status" value="1"/>
</dbReference>
<dbReference type="Gene3D" id="2.40.10.10">
    <property type="entry name" value="Trypsin-like serine proteases"/>
    <property type="match status" value="1"/>
</dbReference>
<keyword evidence="4" id="KW-1015">Disulfide bond</keyword>
<dbReference type="GO" id="GO:0007340">
    <property type="term" value="P:acrosome reaction"/>
    <property type="evidence" value="ECO:0007669"/>
    <property type="project" value="TreeGrafter"/>
</dbReference>
<evidence type="ECO:0000256" key="3">
    <source>
        <dbReference type="ARBA" id="ARBA00017161"/>
    </source>
</evidence>
<dbReference type="InterPro" id="IPR033116">
    <property type="entry name" value="TRYPSIN_SER"/>
</dbReference>
<dbReference type="SUPFAM" id="SSF50494">
    <property type="entry name" value="Trypsin-like serine proteases"/>
    <property type="match status" value="1"/>
</dbReference>
<dbReference type="AlphaFoldDB" id="A0A7L0NSC9"/>
<dbReference type="InterPro" id="IPR043504">
    <property type="entry name" value="Peptidase_S1_PA_chymotrypsin"/>
</dbReference>
<dbReference type="GO" id="GO:0006508">
    <property type="term" value="P:proteolysis"/>
    <property type="evidence" value="ECO:0007669"/>
    <property type="project" value="InterPro"/>
</dbReference>
<evidence type="ECO:0000313" key="7">
    <source>
        <dbReference type="EMBL" id="NXK96503.1"/>
    </source>
</evidence>
<dbReference type="PROSITE" id="PS00135">
    <property type="entry name" value="TRYPSIN_SER"/>
    <property type="match status" value="1"/>
</dbReference>
<evidence type="ECO:0000256" key="5">
    <source>
        <dbReference type="ARBA" id="ARBA00024195"/>
    </source>
</evidence>
<feature type="domain" description="Peptidase S1" evidence="6">
    <location>
        <begin position="1"/>
        <end position="99"/>
    </location>
</feature>
<comment type="similarity">
    <text evidence="5">Belongs to the peptidase S1 family. CLIP subfamily.</text>
</comment>
<feature type="non-terminal residue" evidence="7">
    <location>
        <position position="1"/>
    </location>
</feature>
<comment type="caution">
    <text evidence="7">The sequence shown here is derived from an EMBL/GenBank/DDBJ whole genome shotgun (WGS) entry which is preliminary data.</text>
</comment>
<accession>A0A7L0NSC9</accession>
<dbReference type="FunFam" id="2.40.10.10:FF:000002">
    <property type="entry name" value="Transmembrane protease serine"/>
    <property type="match status" value="1"/>
</dbReference>